<evidence type="ECO:0000256" key="3">
    <source>
        <dbReference type="ARBA" id="ARBA00023052"/>
    </source>
</evidence>
<dbReference type="PANTHER" id="PTHR47514">
    <property type="entry name" value="TRANSKETOLASE N-TERMINAL SECTION-RELATED"/>
    <property type="match status" value="1"/>
</dbReference>
<evidence type="ECO:0000256" key="2">
    <source>
        <dbReference type="ARBA" id="ARBA00007131"/>
    </source>
</evidence>
<comment type="caution">
    <text evidence="5">The sequence shown here is derived from an EMBL/GenBank/DDBJ whole genome shotgun (WGS) entry which is preliminary data.</text>
</comment>
<dbReference type="InterPro" id="IPR029061">
    <property type="entry name" value="THDP-binding"/>
</dbReference>
<gene>
    <name evidence="5" type="ORF">ACJDT4_08955</name>
</gene>
<comment type="cofactor">
    <cofactor evidence="1">
        <name>thiamine diphosphate</name>
        <dbReference type="ChEBI" id="CHEBI:58937"/>
    </cofactor>
</comment>
<reference evidence="5 6" key="1">
    <citation type="submission" date="2024-11" db="EMBL/GenBank/DDBJ databases">
        <authorList>
            <person name="Heng Y.C."/>
            <person name="Lim A.C.H."/>
            <person name="Lee J.K.Y."/>
            <person name="Kittelmann S."/>
        </authorList>
    </citation>
    <scope>NUCLEOTIDE SEQUENCE [LARGE SCALE GENOMIC DNA]</scope>
    <source>
        <strain evidence="5 6">WILCCON 0114</strain>
    </source>
</reference>
<dbReference type="RefSeq" id="WP_406787212.1">
    <property type="nucleotide sequence ID" value="NZ_JBJIAA010000006.1"/>
</dbReference>
<evidence type="ECO:0000256" key="1">
    <source>
        <dbReference type="ARBA" id="ARBA00001964"/>
    </source>
</evidence>
<accession>A0ABW8TEB3</accession>
<comment type="similarity">
    <text evidence="2">Belongs to the transketolase family.</text>
</comment>
<evidence type="ECO:0000313" key="5">
    <source>
        <dbReference type="EMBL" id="MFL0250547.1"/>
    </source>
</evidence>
<protein>
    <recommendedName>
        <fullName evidence="4">Transketolase N-terminal domain-containing protein</fullName>
    </recommendedName>
</protein>
<dbReference type="Pfam" id="PF00456">
    <property type="entry name" value="Transketolase_N"/>
    <property type="match status" value="1"/>
</dbReference>
<dbReference type="SUPFAM" id="SSF52518">
    <property type="entry name" value="Thiamin diphosphate-binding fold (THDP-binding)"/>
    <property type="match status" value="1"/>
</dbReference>
<dbReference type="InterPro" id="IPR005474">
    <property type="entry name" value="Transketolase_N"/>
</dbReference>
<keyword evidence="3" id="KW-0786">Thiamine pyrophosphate</keyword>
<dbReference type="EMBL" id="JBJIAA010000006">
    <property type="protein sequence ID" value="MFL0250547.1"/>
    <property type="molecule type" value="Genomic_DNA"/>
</dbReference>
<feature type="domain" description="Transketolase N-terminal" evidence="4">
    <location>
        <begin position="2"/>
        <end position="75"/>
    </location>
</feature>
<sequence length="180" mass="20404">MLILSKGHAYILLYVILSDLGYFHYSELNNYGKPNVFLQCHPNLNIPGVFFPSGSLGQGLSGSVGMALTNRKLNNDCKIYVVLIIDYNNFQLDGATDDIMHIPNLTNIFTNNGFYIEDINGHEYKEVDKAIIIDVKKTLAILCRTTKGKEISFMENNNEFHSSYLIDKDYNKAIAELEIR</sequence>
<dbReference type="Proteomes" id="UP001623592">
    <property type="component" value="Unassembled WGS sequence"/>
</dbReference>
<proteinExistence type="inferred from homology"/>
<evidence type="ECO:0000313" key="6">
    <source>
        <dbReference type="Proteomes" id="UP001623592"/>
    </source>
</evidence>
<evidence type="ECO:0000259" key="4">
    <source>
        <dbReference type="Pfam" id="PF00456"/>
    </source>
</evidence>
<name>A0ABW8TEB3_9CLOT</name>
<keyword evidence="6" id="KW-1185">Reference proteome</keyword>
<dbReference type="Gene3D" id="3.40.50.970">
    <property type="match status" value="2"/>
</dbReference>
<dbReference type="PANTHER" id="PTHR47514:SF1">
    <property type="entry name" value="TRANSKETOLASE N-TERMINAL SECTION-RELATED"/>
    <property type="match status" value="1"/>
</dbReference>
<organism evidence="5 6">
    <name type="scientific">Clostridium neuense</name>
    <dbReference type="NCBI Taxonomy" id="1728934"/>
    <lineage>
        <taxon>Bacteria</taxon>
        <taxon>Bacillati</taxon>
        <taxon>Bacillota</taxon>
        <taxon>Clostridia</taxon>
        <taxon>Eubacteriales</taxon>
        <taxon>Clostridiaceae</taxon>
        <taxon>Clostridium</taxon>
    </lineage>
</organism>